<dbReference type="PANTHER" id="PTHR30572:SF18">
    <property type="entry name" value="ABC-TYPE MACROLIDE FAMILY EXPORT SYSTEM PERMEASE COMPONENT 2"/>
    <property type="match status" value="1"/>
</dbReference>
<feature type="transmembrane region" description="Helical" evidence="6">
    <location>
        <begin position="353"/>
        <end position="382"/>
    </location>
</feature>
<dbReference type="InterPro" id="IPR003838">
    <property type="entry name" value="ABC3_permease_C"/>
</dbReference>
<feature type="transmembrane region" description="Helical" evidence="6">
    <location>
        <begin position="402"/>
        <end position="423"/>
    </location>
</feature>
<evidence type="ECO:0000313" key="10">
    <source>
        <dbReference type="Proteomes" id="UP000254258"/>
    </source>
</evidence>
<keyword evidence="5 6" id="KW-0472">Membrane</keyword>
<dbReference type="RefSeq" id="WP_115495316.1">
    <property type="nucleotide sequence ID" value="NZ_QRBE01000004.1"/>
</dbReference>
<organism evidence="9 10">
    <name type="scientific">Dyella monticola</name>
    <dbReference type="NCBI Taxonomy" id="1927958"/>
    <lineage>
        <taxon>Bacteria</taxon>
        <taxon>Pseudomonadati</taxon>
        <taxon>Pseudomonadota</taxon>
        <taxon>Gammaproteobacteria</taxon>
        <taxon>Lysobacterales</taxon>
        <taxon>Rhodanobacteraceae</taxon>
        <taxon>Dyella</taxon>
    </lineage>
</organism>
<dbReference type="AlphaFoldDB" id="A0A370X1W0"/>
<keyword evidence="4 6" id="KW-1133">Transmembrane helix</keyword>
<dbReference type="Pfam" id="PF02687">
    <property type="entry name" value="FtsX"/>
    <property type="match status" value="1"/>
</dbReference>
<evidence type="ECO:0000256" key="4">
    <source>
        <dbReference type="ARBA" id="ARBA00022989"/>
    </source>
</evidence>
<protein>
    <submittedName>
        <fullName evidence="9">ABC transporter permease</fullName>
    </submittedName>
</protein>
<dbReference type="OrthoDB" id="8735006at2"/>
<proteinExistence type="predicted"/>
<sequence length="436" mass="47925">MFTYHLRLGLRSLRRNPVLTMLMVLTISVGVASSMTTYAVFRATSHNPIPHKSSQLFVPQIDNVDETATAENDGEPPDMMSYTDAMALMQARRAKLQTALYPIDISVAPSNTSGLPLREISYATYANTFPMFDIPFLYGSGWSTADDEARAAVVVINRALNDRLFGGANSVGRDIVLDNRTYRIVGVMDGWNPQPLFYDVKNVGAFGSAAQIFIPFTRAVDLHIPTSGANLCNTTPGSGWDAWLHSDCTWIAYWVELPDETSATAYRDYLHAYAAEQQRAGRFRWPPNIRLRNVMQWLDYKHVVPAESKISLLVSVGFLLICLVNTVGLLLAKFLRRAPEIGVRRALGAPRNAIYEQFLIEAGAVGLAGGMLGLLMTGAGMFELGLIFEPQIARLATLDASLVALTLCVAVLATVMAALYPAWRAAMVQPAWQLKS</sequence>
<evidence type="ECO:0000256" key="2">
    <source>
        <dbReference type="ARBA" id="ARBA00022475"/>
    </source>
</evidence>
<dbReference type="Proteomes" id="UP000254258">
    <property type="component" value="Unassembled WGS sequence"/>
</dbReference>
<comment type="subcellular location">
    <subcellularLocation>
        <location evidence="1">Cell membrane</location>
        <topology evidence="1">Multi-pass membrane protein</topology>
    </subcellularLocation>
</comment>
<dbReference type="PANTHER" id="PTHR30572">
    <property type="entry name" value="MEMBRANE COMPONENT OF TRANSPORTER-RELATED"/>
    <property type="match status" value="1"/>
</dbReference>
<comment type="caution">
    <text evidence="9">The sequence shown here is derived from an EMBL/GenBank/DDBJ whole genome shotgun (WGS) entry which is preliminary data.</text>
</comment>
<feature type="transmembrane region" description="Helical" evidence="6">
    <location>
        <begin position="21"/>
        <end position="41"/>
    </location>
</feature>
<feature type="domain" description="ABC3 transporter permease C-terminal" evidence="7">
    <location>
        <begin position="313"/>
        <end position="426"/>
    </location>
</feature>
<evidence type="ECO:0000256" key="3">
    <source>
        <dbReference type="ARBA" id="ARBA00022692"/>
    </source>
</evidence>
<evidence type="ECO:0000256" key="6">
    <source>
        <dbReference type="SAM" id="Phobius"/>
    </source>
</evidence>
<keyword evidence="3 6" id="KW-0812">Transmembrane</keyword>
<dbReference type="Pfam" id="PF12704">
    <property type="entry name" value="MacB_PCD"/>
    <property type="match status" value="1"/>
</dbReference>
<evidence type="ECO:0000313" key="9">
    <source>
        <dbReference type="EMBL" id="RDS82257.1"/>
    </source>
</evidence>
<dbReference type="GO" id="GO:0005886">
    <property type="term" value="C:plasma membrane"/>
    <property type="evidence" value="ECO:0007669"/>
    <property type="project" value="UniProtKB-SubCell"/>
</dbReference>
<reference evidence="9 10" key="1">
    <citation type="submission" date="2018-07" db="EMBL/GenBank/DDBJ databases">
        <title>Dyella monticola sp. nov. and Dyella psychrodurans sp. nov. isolated from monsoon evergreen broad-leaved forest soil of Dinghu Mountain, China.</title>
        <authorList>
            <person name="Gao Z."/>
            <person name="Qiu L."/>
        </authorList>
    </citation>
    <scope>NUCLEOTIDE SEQUENCE [LARGE SCALE GENOMIC DNA]</scope>
    <source>
        <strain evidence="9 10">4G-K06</strain>
    </source>
</reference>
<evidence type="ECO:0000256" key="1">
    <source>
        <dbReference type="ARBA" id="ARBA00004651"/>
    </source>
</evidence>
<evidence type="ECO:0000256" key="5">
    <source>
        <dbReference type="ARBA" id="ARBA00023136"/>
    </source>
</evidence>
<dbReference type="InterPro" id="IPR025857">
    <property type="entry name" value="MacB_PCD"/>
</dbReference>
<dbReference type="InterPro" id="IPR050250">
    <property type="entry name" value="Macrolide_Exporter_MacB"/>
</dbReference>
<gene>
    <name evidence="9" type="ORF">DWU98_09510</name>
</gene>
<feature type="domain" description="MacB-like periplasmic core" evidence="8">
    <location>
        <begin position="20"/>
        <end position="270"/>
    </location>
</feature>
<keyword evidence="10" id="KW-1185">Reference proteome</keyword>
<keyword evidence="2" id="KW-1003">Cell membrane</keyword>
<dbReference type="EMBL" id="QRBE01000004">
    <property type="protein sequence ID" value="RDS82257.1"/>
    <property type="molecule type" value="Genomic_DNA"/>
</dbReference>
<name>A0A370X1W0_9GAMM</name>
<dbReference type="GO" id="GO:0022857">
    <property type="term" value="F:transmembrane transporter activity"/>
    <property type="evidence" value="ECO:0007669"/>
    <property type="project" value="TreeGrafter"/>
</dbReference>
<evidence type="ECO:0000259" key="8">
    <source>
        <dbReference type="Pfam" id="PF12704"/>
    </source>
</evidence>
<evidence type="ECO:0000259" key="7">
    <source>
        <dbReference type="Pfam" id="PF02687"/>
    </source>
</evidence>
<accession>A0A370X1W0</accession>
<feature type="transmembrane region" description="Helical" evidence="6">
    <location>
        <begin position="310"/>
        <end position="332"/>
    </location>
</feature>